<accession>A0A853BUC2</accession>
<dbReference type="RefSeq" id="WP_217783076.1">
    <property type="nucleotide sequence ID" value="NZ_JACCFO010000001.1"/>
</dbReference>
<dbReference type="SUPFAM" id="SSF53474">
    <property type="entry name" value="alpha/beta-Hydrolases"/>
    <property type="match status" value="1"/>
</dbReference>
<dbReference type="InterPro" id="IPR029058">
    <property type="entry name" value="AB_hydrolase_fold"/>
</dbReference>
<dbReference type="EMBL" id="JACCFO010000001">
    <property type="protein sequence ID" value="NYI98117.1"/>
    <property type="molecule type" value="Genomic_DNA"/>
</dbReference>
<dbReference type="Proteomes" id="UP000575985">
    <property type="component" value="Unassembled WGS sequence"/>
</dbReference>
<gene>
    <name evidence="2" type="ORF">HNR12_004394</name>
</gene>
<dbReference type="InterPro" id="IPR000073">
    <property type="entry name" value="AB_hydrolase_1"/>
</dbReference>
<dbReference type="PANTHER" id="PTHR43194">
    <property type="entry name" value="HYDROLASE ALPHA/BETA FOLD FAMILY"/>
    <property type="match status" value="1"/>
</dbReference>
<comment type="caution">
    <text evidence="2">The sequence shown here is derived from an EMBL/GenBank/DDBJ whole genome shotgun (WGS) entry which is preliminary data.</text>
</comment>
<keyword evidence="3" id="KW-1185">Reference proteome</keyword>
<organism evidence="2 3">
    <name type="scientific">Streptomonospora nanhaiensis</name>
    <dbReference type="NCBI Taxonomy" id="1323731"/>
    <lineage>
        <taxon>Bacteria</taxon>
        <taxon>Bacillati</taxon>
        <taxon>Actinomycetota</taxon>
        <taxon>Actinomycetes</taxon>
        <taxon>Streptosporangiales</taxon>
        <taxon>Nocardiopsidaceae</taxon>
        <taxon>Streptomonospora</taxon>
    </lineage>
</organism>
<feature type="domain" description="AB hydrolase-1" evidence="1">
    <location>
        <begin position="18"/>
        <end position="240"/>
    </location>
</feature>
<evidence type="ECO:0000259" key="1">
    <source>
        <dbReference type="Pfam" id="PF12697"/>
    </source>
</evidence>
<dbReference type="PANTHER" id="PTHR43194:SF2">
    <property type="entry name" value="PEROXISOMAL MEMBRANE PROTEIN LPX1"/>
    <property type="match status" value="1"/>
</dbReference>
<dbReference type="PRINTS" id="PR00111">
    <property type="entry name" value="ABHYDROLASE"/>
</dbReference>
<protein>
    <submittedName>
        <fullName evidence="2">Pimeloyl-ACP methyl ester carboxylesterase</fullName>
    </submittedName>
</protein>
<evidence type="ECO:0000313" key="3">
    <source>
        <dbReference type="Proteomes" id="UP000575985"/>
    </source>
</evidence>
<proteinExistence type="predicted"/>
<evidence type="ECO:0000313" key="2">
    <source>
        <dbReference type="EMBL" id="NYI98117.1"/>
    </source>
</evidence>
<dbReference type="GO" id="GO:0003824">
    <property type="term" value="F:catalytic activity"/>
    <property type="evidence" value="ECO:0007669"/>
    <property type="project" value="UniProtKB-ARBA"/>
</dbReference>
<name>A0A853BUC2_9ACTN</name>
<sequence>MQTSDSGPEPGGAGLPWVLFVHGTRLSAAQWAPQTARLRGRLRTLAVDLPGHGALRNTPFTLDSCVAALDDALDAAGAAAAVVVGHSLGGYVTMEYARRRPERCRGVVLSGCTARTTGVYTLPFRAVAAAVARLDPARLTRWNDWAFRRAYPADVVGPAVEAGYGFAALPAAWRAVLGRFAPESLRGADMPVLILNGARDLVFRSEEAAFAAACARARVEVVPGAGHLVAFDRPDAFSDAVLRFAREVAAGTADGVGRTG</sequence>
<dbReference type="AlphaFoldDB" id="A0A853BUC2"/>
<dbReference type="InterPro" id="IPR050228">
    <property type="entry name" value="Carboxylesterase_BioH"/>
</dbReference>
<dbReference type="Pfam" id="PF12697">
    <property type="entry name" value="Abhydrolase_6"/>
    <property type="match status" value="1"/>
</dbReference>
<reference evidence="2 3" key="1">
    <citation type="submission" date="2020-07" db="EMBL/GenBank/DDBJ databases">
        <title>Sequencing the genomes of 1000 actinobacteria strains.</title>
        <authorList>
            <person name="Klenk H.-P."/>
        </authorList>
    </citation>
    <scope>NUCLEOTIDE SEQUENCE [LARGE SCALE GENOMIC DNA]</scope>
    <source>
        <strain evidence="2 3">DSM 45927</strain>
    </source>
</reference>
<dbReference type="Gene3D" id="3.40.50.1820">
    <property type="entry name" value="alpha/beta hydrolase"/>
    <property type="match status" value="1"/>
</dbReference>